<gene>
    <name evidence="4" type="ORF">JW886_09490</name>
</gene>
<dbReference type="CDD" id="cd01043">
    <property type="entry name" value="DPS"/>
    <property type="match status" value="1"/>
</dbReference>
<dbReference type="GO" id="GO:0008199">
    <property type="term" value="F:ferric iron binding"/>
    <property type="evidence" value="ECO:0007669"/>
    <property type="project" value="InterPro"/>
</dbReference>
<feature type="domain" description="Ferritin/DPS" evidence="3">
    <location>
        <begin position="8"/>
        <end position="149"/>
    </location>
</feature>
<comment type="similarity">
    <text evidence="1 2">Belongs to the Dps family.</text>
</comment>
<name>A0AA45KHI9_9LACT</name>
<dbReference type="PRINTS" id="PR01346">
    <property type="entry name" value="HELNAPAPROT"/>
</dbReference>
<keyword evidence="5" id="KW-1185">Reference proteome</keyword>
<dbReference type="PANTHER" id="PTHR42932:SF1">
    <property type="entry name" value="GENERAL STRESS PROTEIN 20U"/>
    <property type="match status" value="1"/>
</dbReference>
<dbReference type="PANTHER" id="PTHR42932">
    <property type="entry name" value="GENERAL STRESS PROTEIN 20U"/>
    <property type="match status" value="1"/>
</dbReference>
<evidence type="ECO:0000259" key="3">
    <source>
        <dbReference type="Pfam" id="PF00210"/>
    </source>
</evidence>
<organism evidence="4 5">
    <name type="scientific">Lactococcus taiwanensis</name>
    <dbReference type="NCBI Taxonomy" id="1151742"/>
    <lineage>
        <taxon>Bacteria</taxon>
        <taxon>Bacillati</taxon>
        <taxon>Bacillota</taxon>
        <taxon>Bacilli</taxon>
        <taxon>Lactobacillales</taxon>
        <taxon>Streptococcaceae</taxon>
        <taxon>Lactococcus</taxon>
    </lineage>
</organism>
<protein>
    <submittedName>
        <fullName evidence="4">DNA starvation/stationary phase protection protein</fullName>
    </submittedName>
</protein>
<dbReference type="EMBL" id="CP070872">
    <property type="protein sequence ID" value="QSE76668.1"/>
    <property type="molecule type" value="Genomic_DNA"/>
</dbReference>
<evidence type="ECO:0000313" key="5">
    <source>
        <dbReference type="Proteomes" id="UP000663608"/>
    </source>
</evidence>
<dbReference type="InterPro" id="IPR023188">
    <property type="entry name" value="DPS_DNA-bd_CS"/>
</dbReference>
<dbReference type="InterPro" id="IPR012347">
    <property type="entry name" value="Ferritin-like"/>
</dbReference>
<accession>A0AA45KHI9</accession>
<dbReference type="InterPro" id="IPR008331">
    <property type="entry name" value="Ferritin_DPS_dom"/>
</dbReference>
<dbReference type="SUPFAM" id="SSF47240">
    <property type="entry name" value="Ferritin-like"/>
    <property type="match status" value="1"/>
</dbReference>
<reference evidence="4 5" key="1">
    <citation type="submission" date="2021-02" db="EMBL/GenBank/DDBJ databases">
        <title>Complete genome sequence of Lactococcus lactis strain K_LL004.</title>
        <authorList>
            <person name="Kim H.B."/>
        </authorList>
    </citation>
    <scope>NUCLEOTIDE SEQUENCE [LARGE SCALE GENOMIC DNA]</scope>
    <source>
        <strain evidence="4 5">K_LL004</strain>
    </source>
</reference>
<dbReference type="PROSITE" id="PS00818">
    <property type="entry name" value="DPS_1"/>
    <property type="match status" value="1"/>
</dbReference>
<dbReference type="RefSeq" id="WP_205871964.1">
    <property type="nucleotide sequence ID" value="NZ_CP070872.1"/>
</dbReference>
<dbReference type="Pfam" id="PF00210">
    <property type="entry name" value="Ferritin"/>
    <property type="match status" value="1"/>
</dbReference>
<dbReference type="InterPro" id="IPR009078">
    <property type="entry name" value="Ferritin-like_SF"/>
</dbReference>
<evidence type="ECO:0000313" key="4">
    <source>
        <dbReference type="EMBL" id="QSE76668.1"/>
    </source>
</evidence>
<evidence type="ECO:0000256" key="2">
    <source>
        <dbReference type="RuleBase" id="RU003875"/>
    </source>
</evidence>
<dbReference type="GO" id="GO:0016722">
    <property type="term" value="F:oxidoreductase activity, acting on metal ions"/>
    <property type="evidence" value="ECO:0007669"/>
    <property type="project" value="InterPro"/>
</dbReference>
<evidence type="ECO:0000256" key="1">
    <source>
        <dbReference type="ARBA" id="ARBA00009497"/>
    </source>
</evidence>
<dbReference type="PIRSF" id="PIRSF005900">
    <property type="entry name" value="Dps"/>
    <property type="match status" value="1"/>
</dbReference>
<dbReference type="Proteomes" id="UP000663608">
    <property type="component" value="Chromosome"/>
</dbReference>
<dbReference type="KEGG" id="lti:JW886_09490"/>
<dbReference type="InterPro" id="IPR002177">
    <property type="entry name" value="DPS_DNA-bd"/>
</dbReference>
<dbReference type="Gene3D" id="1.20.1260.10">
    <property type="match status" value="1"/>
</dbReference>
<proteinExistence type="inferred from homology"/>
<dbReference type="AlphaFoldDB" id="A0AA45KHI9"/>
<sequence length="149" mass="16970">MSYEKTQEVLNQTVADLSKASALVHQIHWYMRGAGFLYLHPKMDELKDQLDEHLDEFAERLITIGGSPFSTLSEFDENSKIKMTSATWDKSIANRLSELVIAYKYLTEQFTQALEISEKEGDAVTVDLYTTALGDIEKTIWMLEAELGK</sequence>